<dbReference type="KEGG" id="pdl:Pyrde_1057"/>
<evidence type="ECO:0000313" key="3">
    <source>
        <dbReference type="Proteomes" id="UP000058613"/>
    </source>
</evidence>
<dbReference type="OrthoDB" id="15290at2157"/>
<dbReference type="Proteomes" id="UP000196694">
    <property type="component" value="Unassembled WGS sequence"/>
</dbReference>
<organism evidence="1 3">
    <name type="scientific">Pyrodictium delaneyi</name>
    <dbReference type="NCBI Taxonomy" id="1273541"/>
    <lineage>
        <taxon>Archaea</taxon>
        <taxon>Thermoproteota</taxon>
        <taxon>Thermoprotei</taxon>
        <taxon>Desulfurococcales</taxon>
        <taxon>Pyrodictiaceae</taxon>
        <taxon>Pyrodictium</taxon>
    </lineage>
</organism>
<dbReference type="STRING" id="1273541.Pyrde_1057"/>
<protein>
    <submittedName>
        <fullName evidence="1">Uncharacterized protein</fullName>
    </submittedName>
</protein>
<dbReference type="AlphaFoldDB" id="A0A0N7JD37"/>
<accession>A0A0N7JD37</accession>
<dbReference type="GeneID" id="42878331"/>
<sequence length="119" mass="13452">MDGQQLAELARRIALALKTFQGFIYQQDIDDPKAVLTVVRSSGIAMLLSTVTLSQQHGLYALLLNDRGCRTECIYEKGCSPSDHDCIEKCMQDCRSRMINKIAEALNKYAERKSRTNKH</sequence>
<evidence type="ECO:0000313" key="2">
    <source>
        <dbReference type="EMBL" id="OWJ55314.1"/>
    </source>
</evidence>
<dbReference type="RefSeq" id="WP_088171674.1">
    <property type="nucleotide sequence ID" value="NZ_CP013011.1"/>
</dbReference>
<reference evidence="2 4" key="2">
    <citation type="submission" date="2017-05" db="EMBL/GenBank/DDBJ databases">
        <title>The draft genome of the hyperthermophilic archaeon 'Pyrodictium delaneyi strain Hulk', an iron and nitrate reducer, reveals the capacity for sulfate reduction.</title>
        <authorList>
            <person name="Demey L.M."/>
            <person name="Miller C."/>
            <person name="Manzella M."/>
            <person name="Reguera G."/>
            <person name="Kashefi K."/>
        </authorList>
    </citation>
    <scope>NUCLEOTIDE SEQUENCE [LARGE SCALE GENOMIC DNA]</scope>
    <source>
        <strain evidence="2 4">Hulk</strain>
    </source>
</reference>
<evidence type="ECO:0000313" key="1">
    <source>
        <dbReference type="EMBL" id="ALL01105.1"/>
    </source>
</evidence>
<evidence type="ECO:0000313" key="4">
    <source>
        <dbReference type="Proteomes" id="UP000196694"/>
    </source>
</evidence>
<dbReference type="EMBL" id="NCQP01000001">
    <property type="protein sequence ID" value="OWJ55314.1"/>
    <property type="molecule type" value="Genomic_DNA"/>
</dbReference>
<keyword evidence="4" id="KW-1185">Reference proteome</keyword>
<dbReference type="Proteomes" id="UP000058613">
    <property type="component" value="Chromosome"/>
</dbReference>
<reference evidence="1 3" key="1">
    <citation type="submission" date="2015-10" db="EMBL/GenBank/DDBJ databases">
        <title>Complete genome sequence of hyperthermophilic archaeon Pyrodictium delaneyi Su06.</title>
        <authorList>
            <person name="Jung J.-H."/>
            <person name="Lin J."/>
            <person name="Holden J.F."/>
            <person name="Park C.-S."/>
        </authorList>
    </citation>
    <scope>NUCLEOTIDE SEQUENCE [LARGE SCALE GENOMIC DNA]</scope>
    <source>
        <strain evidence="1 3">Su06</strain>
    </source>
</reference>
<name>A0A0N7JD37_9CREN</name>
<dbReference type="EMBL" id="CP013011">
    <property type="protein sequence ID" value="ALL01105.1"/>
    <property type="molecule type" value="Genomic_DNA"/>
</dbReference>
<gene>
    <name evidence="2" type="ORF">Pdsh_00360</name>
    <name evidence="1" type="ORF">Pyrde_1057</name>
</gene>
<proteinExistence type="predicted"/>